<protein>
    <submittedName>
        <fullName evidence="2">Uncharacterized protein</fullName>
    </submittedName>
</protein>
<reference evidence="2" key="1">
    <citation type="submission" date="2022-11" db="UniProtKB">
        <authorList>
            <consortium name="WormBaseParasite"/>
        </authorList>
    </citation>
    <scope>IDENTIFICATION</scope>
</reference>
<keyword evidence="1" id="KW-1185">Reference proteome</keyword>
<dbReference type="Proteomes" id="UP000887574">
    <property type="component" value="Unplaced"/>
</dbReference>
<sequence>MNNDCSSMIVSYYCAYAEALFHTGDPNAESETMPRSSAVIWKATQEELASRGREIHQKLALRKKMKNLLSHGGEVGYNKLSC</sequence>
<dbReference type="WBParaSite" id="jg7581">
    <property type="protein sequence ID" value="jg7581"/>
    <property type="gene ID" value="jg7581"/>
</dbReference>
<dbReference type="AlphaFoldDB" id="A0A915EMW5"/>
<evidence type="ECO:0000313" key="1">
    <source>
        <dbReference type="Proteomes" id="UP000887574"/>
    </source>
</evidence>
<evidence type="ECO:0000313" key="2">
    <source>
        <dbReference type="WBParaSite" id="jg7581"/>
    </source>
</evidence>
<name>A0A915EMW5_9BILA</name>
<organism evidence="1 2">
    <name type="scientific">Ditylenchus dipsaci</name>
    <dbReference type="NCBI Taxonomy" id="166011"/>
    <lineage>
        <taxon>Eukaryota</taxon>
        <taxon>Metazoa</taxon>
        <taxon>Ecdysozoa</taxon>
        <taxon>Nematoda</taxon>
        <taxon>Chromadorea</taxon>
        <taxon>Rhabditida</taxon>
        <taxon>Tylenchina</taxon>
        <taxon>Tylenchomorpha</taxon>
        <taxon>Sphaerularioidea</taxon>
        <taxon>Anguinidae</taxon>
        <taxon>Anguininae</taxon>
        <taxon>Ditylenchus</taxon>
    </lineage>
</organism>
<proteinExistence type="predicted"/>
<accession>A0A915EMW5</accession>